<dbReference type="InterPro" id="IPR010982">
    <property type="entry name" value="Lambda_DNA-bd_dom_sf"/>
</dbReference>
<dbReference type="SUPFAM" id="SSF53822">
    <property type="entry name" value="Periplasmic binding protein-like I"/>
    <property type="match status" value="1"/>
</dbReference>
<evidence type="ECO:0000313" key="6">
    <source>
        <dbReference type="Proteomes" id="UP000622317"/>
    </source>
</evidence>
<keyword evidence="3" id="KW-0804">Transcription</keyword>
<dbReference type="Proteomes" id="UP000622317">
    <property type="component" value="Unassembled WGS sequence"/>
</dbReference>
<dbReference type="EMBL" id="JACYFG010000051">
    <property type="protein sequence ID" value="MBD5781628.1"/>
    <property type="molecule type" value="Genomic_DNA"/>
</dbReference>
<dbReference type="Pfam" id="PF00356">
    <property type="entry name" value="LacI"/>
    <property type="match status" value="1"/>
</dbReference>
<reference evidence="5" key="1">
    <citation type="submission" date="2020-09" db="EMBL/GenBank/DDBJ databases">
        <title>Pelagicoccus enzymogenes sp. nov. with an EPS production, isolated from marine sediment.</title>
        <authorList>
            <person name="Feng X."/>
        </authorList>
    </citation>
    <scope>NUCLEOTIDE SEQUENCE</scope>
    <source>
        <strain evidence="5">NFK12</strain>
    </source>
</reference>
<evidence type="ECO:0000259" key="4">
    <source>
        <dbReference type="PROSITE" id="PS50932"/>
    </source>
</evidence>
<dbReference type="SMART" id="SM00354">
    <property type="entry name" value="HTH_LACI"/>
    <property type="match status" value="1"/>
</dbReference>
<keyword evidence="1" id="KW-0805">Transcription regulation</keyword>
<dbReference type="SUPFAM" id="SSF47413">
    <property type="entry name" value="lambda repressor-like DNA-binding domains"/>
    <property type="match status" value="1"/>
</dbReference>
<gene>
    <name evidence="5" type="ORF">IEN85_19155</name>
</gene>
<protein>
    <submittedName>
        <fullName evidence="5">LacI family DNA-binding transcriptional regulator</fullName>
    </submittedName>
</protein>
<dbReference type="InterPro" id="IPR000843">
    <property type="entry name" value="HTH_LacI"/>
</dbReference>
<dbReference type="Gene3D" id="3.40.50.2300">
    <property type="match status" value="2"/>
</dbReference>
<dbReference type="InterPro" id="IPR028082">
    <property type="entry name" value="Peripla_BP_I"/>
</dbReference>
<dbReference type="GO" id="GO:0003700">
    <property type="term" value="F:DNA-binding transcription factor activity"/>
    <property type="evidence" value="ECO:0007669"/>
    <property type="project" value="TreeGrafter"/>
</dbReference>
<accession>A0A927FAR0</accession>
<sequence length="346" mass="38396">MPSKVTIRDIAKVCGVSRTTVSAALRNAAGVSKAQRDKIQAAAKEMGYVRDMKVAQVMSHIAKSGTDGHLRRIAMVSAPEVNGPPPWKANGLMNRFYNGVKSQAESLGCGFEAFWMAEPGMSSRRLAEIIYSRGIDGIVLMLDYGKDPTRIDFDFSQFAVSVIGKSLEWPHLYSAEGDLHQGMLMAMDQARNYGYKRPGLMLRESSSKRAEHSWEAAYYLAQSRLDLAERIPVCKFGFEDTDAIRVWFDEYKPDVIIGHEPPGLKLLNKYNISVPDDVAFIALEMHDPNSEVAGVDIKPEGIAAAAVDLLSEQFRKNQQGLPDNPETVIVKCEWHDGKTLPFIGRD</sequence>
<dbReference type="RefSeq" id="WP_191618713.1">
    <property type="nucleotide sequence ID" value="NZ_JACYFG010000051.1"/>
</dbReference>
<dbReference type="GO" id="GO:0000976">
    <property type="term" value="F:transcription cis-regulatory region binding"/>
    <property type="evidence" value="ECO:0007669"/>
    <property type="project" value="TreeGrafter"/>
</dbReference>
<dbReference type="PROSITE" id="PS50932">
    <property type="entry name" value="HTH_LACI_2"/>
    <property type="match status" value="1"/>
</dbReference>
<organism evidence="5 6">
    <name type="scientific">Pelagicoccus enzymogenes</name>
    <dbReference type="NCBI Taxonomy" id="2773457"/>
    <lineage>
        <taxon>Bacteria</taxon>
        <taxon>Pseudomonadati</taxon>
        <taxon>Verrucomicrobiota</taxon>
        <taxon>Opitutia</taxon>
        <taxon>Puniceicoccales</taxon>
        <taxon>Pelagicoccaceae</taxon>
        <taxon>Pelagicoccus</taxon>
    </lineage>
</organism>
<proteinExistence type="predicted"/>
<dbReference type="CDD" id="cd01392">
    <property type="entry name" value="HTH_LacI"/>
    <property type="match status" value="1"/>
</dbReference>
<keyword evidence="2 5" id="KW-0238">DNA-binding</keyword>
<comment type="caution">
    <text evidence="5">The sequence shown here is derived from an EMBL/GenBank/DDBJ whole genome shotgun (WGS) entry which is preliminary data.</text>
</comment>
<dbReference type="Gene3D" id="1.10.260.40">
    <property type="entry name" value="lambda repressor-like DNA-binding domains"/>
    <property type="match status" value="1"/>
</dbReference>
<name>A0A927FAR0_9BACT</name>
<dbReference type="PANTHER" id="PTHR30146">
    <property type="entry name" value="LACI-RELATED TRANSCRIPTIONAL REPRESSOR"/>
    <property type="match status" value="1"/>
</dbReference>
<evidence type="ECO:0000256" key="2">
    <source>
        <dbReference type="ARBA" id="ARBA00023125"/>
    </source>
</evidence>
<dbReference type="AlphaFoldDB" id="A0A927FAR0"/>
<dbReference type="PANTHER" id="PTHR30146:SF109">
    <property type="entry name" value="HTH-TYPE TRANSCRIPTIONAL REGULATOR GALS"/>
    <property type="match status" value="1"/>
</dbReference>
<evidence type="ECO:0000256" key="3">
    <source>
        <dbReference type="ARBA" id="ARBA00023163"/>
    </source>
</evidence>
<feature type="domain" description="HTH lacI-type" evidence="4">
    <location>
        <begin position="5"/>
        <end position="59"/>
    </location>
</feature>
<keyword evidence="6" id="KW-1185">Reference proteome</keyword>
<evidence type="ECO:0000256" key="1">
    <source>
        <dbReference type="ARBA" id="ARBA00023015"/>
    </source>
</evidence>
<evidence type="ECO:0000313" key="5">
    <source>
        <dbReference type="EMBL" id="MBD5781628.1"/>
    </source>
</evidence>